<accession>A0A1I4NIX5</accession>
<keyword evidence="1" id="KW-0812">Transmembrane</keyword>
<sequence>MGFVAPMIVLFIAIVWIGVTVVGKNVNAKDLVFSYTALAAAFVMFSLNLWFSLKNEESVDVIQPHLTLTPNCVDVYSELPMKSSFIVFNREKLTSSLNLTRTSENAGIPQLTDDERAAFKKNLAEFLRVSVVGHLLSEYPDWNPDVKAFRGKKQVQFNNSEEGAGQNSYYSIAQLKNALKIGVDDFDISEGVGITNGLTLPPNTVATTSGDDLIFENPHVRIAIDFEVEDGTSFAVPSYIGSTLRLDYGEMNQGVINIQSNIRVVVSQKKQRSGSPDRLKYESWASQIIETVRAGFSPVLTQNA</sequence>
<evidence type="ECO:0000313" key="5">
    <source>
        <dbReference type="Proteomes" id="UP000199211"/>
    </source>
</evidence>
<dbReference type="Proteomes" id="UP000035081">
    <property type="component" value="Chromosome"/>
</dbReference>
<gene>
    <name evidence="2" type="ORF">AU15_22235</name>
    <name evidence="3" type="ORF">SAMN04487868_1426</name>
</gene>
<dbReference type="EMBL" id="CP007152">
    <property type="protein sequence ID" value="AHI33496.1"/>
    <property type="molecule type" value="Genomic_DNA"/>
</dbReference>
<feature type="transmembrane region" description="Helical" evidence="1">
    <location>
        <begin position="7"/>
        <end position="26"/>
    </location>
</feature>
<evidence type="ECO:0000256" key="1">
    <source>
        <dbReference type="SAM" id="Phobius"/>
    </source>
</evidence>
<reference evidence="2 4" key="1">
    <citation type="journal article" date="2014" name="Genome Announc.">
        <title>Draft Genome Sequences of Marinobacter similis A3d10T and Marinobacter salarius R9SW1T.</title>
        <authorList>
            <person name="Ivanova E.P."/>
            <person name="Ng H.J."/>
            <person name="Webb H.K."/>
            <person name="Feng G."/>
            <person name="Oshima K."/>
            <person name="Hattori M."/>
            <person name="Ohkuma M."/>
            <person name="Sergeev A.F."/>
            <person name="Mikhailov V.V."/>
            <person name="Crawford R.J."/>
            <person name="Sawabe T."/>
        </authorList>
    </citation>
    <scope>NUCLEOTIDE SEQUENCE [LARGE SCALE GENOMIC DNA]</scope>
    <source>
        <strain evidence="4">A3d10 and R9SW1</strain>
        <strain evidence="2">R9SW1</strain>
    </source>
</reference>
<name>W5YWK2_9GAMM</name>
<evidence type="ECO:0000313" key="4">
    <source>
        <dbReference type="Proteomes" id="UP000035081"/>
    </source>
</evidence>
<keyword evidence="1" id="KW-0472">Membrane</keyword>
<accession>W5YWK2</accession>
<evidence type="ECO:0000313" key="2">
    <source>
        <dbReference type="EMBL" id="AHI33496.1"/>
    </source>
</evidence>
<organism evidence="2 4">
    <name type="scientific">Marinobacter salarius</name>
    <dbReference type="NCBI Taxonomy" id="1420917"/>
    <lineage>
        <taxon>Bacteria</taxon>
        <taxon>Pseudomonadati</taxon>
        <taxon>Pseudomonadota</taxon>
        <taxon>Gammaproteobacteria</taxon>
        <taxon>Pseudomonadales</taxon>
        <taxon>Marinobacteraceae</taxon>
        <taxon>Marinobacter</taxon>
    </lineage>
</organism>
<reference evidence="3 5" key="2">
    <citation type="submission" date="2016-10" db="EMBL/GenBank/DDBJ databases">
        <authorList>
            <person name="Varghese N."/>
            <person name="Submissions S."/>
        </authorList>
    </citation>
    <scope>NUCLEOTIDE SEQUENCE [LARGE SCALE GENOMIC DNA]</scope>
    <source>
        <strain evidence="3 5">DSM 26291</strain>
    </source>
</reference>
<keyword evidence="1" id="KW-1133">Transmembrane helix</keyword>
<feature type="transmembrane region" description="Helical" evidence="1">
    <location>
        <begin position="32"/>
        <end position="51"/>
    </location>
</feature>
<evidence type="ECO:0000313" key="3">
    <source>
        <dbReference type="EMBL" id="SFM15409.1"/>
    </source>
</evidence>
<dbReference type="KEGG" id="msr:AU15_22235"/>
<keyword evidence="5" id="KW-1185">Reference proteome</keyword>
<protein>
    <submittedName>
        <fullName evidence="2">Uncharacterized protein</fullName>
    </submittedName>
</protein>
<dbReference type="Proteomes" id="UP000199211">
    <property type="component" value="Unassembled WGS sequence"/>
</dbReference>
<dbReference type="EMBL" id="FOTV01000042">
    <property type="protein sequence ID" value="SFM15409.1"/>
    <property type="molecule type" value="Genomic_DNA"/>
</dbReference>
<dbReference type="AlphaFoldDB" id="W5YWK2"/>
<proteinExistence type="predicted"/>
<dbReference type="HOGENOM" id="CLU_876871_0_0_6"/>